<dbReference type="SUPFAM" id="SSF53474">
    <property type="entry name" value="alpha/beta-Hydrolases"/>
    <property type="match status" value="1"/>
</dbReference>
<sequence>MTPRKSRSLLAAALAGSLVVTGWTANALAQPHEQPNPENLASEPTHSMDDAIYETVFVESSMDSDGDGQLDRIAVEIVRPAATEQGLEVPVIAQPSPYYDLSTAQIAMASEYNIPIDPNMDPRHFSGWFHDYFVPRGYAYIEPEMQGTAQSDGCPTTGGVEDTESIVAVVDWLAGRTSATYADGSEAVADWAEPSVGMIGTSYNGTLPNAVAATGIDEVKAIVPVAAISSWYDYTRAEGIGLRGWDSGYVKWLANYVANPEARQACQGLWDHMVEDADDVTYDYNDFWAERDYLNTAHQVHAGVLHVHGQSDFNVNTTHTGRWWEELAQHDVEQKLWLHPGAHVDPTGSAAGRELVHAWFDHFLKGIDNGILDEPDVIVDRGNQSDPYDNWPNPAGEDITFYLGEGADGVGTLGIEPSATGTHTVSGSVSTEAQIVSNPAEIRDNRRVFLSEPVQGPQHLSGIVEVDLTFTSSTSSTALSAVLVSYDPAGNAEFITYNGADGKNYESLSAQQPLVPGQTYAMNFQLEPRDVIIPDGHRIGLALVTNHPTLTTNDPLSDVVDFHLQHSTLDLNLTSLS</sequence>
<proteinExistence type="predicted"/>
<evidence type="ECO:0000256" key="1">
    <source>
        <dbReference type="ARBA" id="ARBA00022801"/>
    </source>
</evidence>
<protein>
    <recommendedName>
        <fullName evidence="3">Xaa-Pro dipeptidyl-peptidase C-terminal domain-containing protein</fullName>
    </recommendedName>
</protein>
<evidence type="ECO:0000256" key="2">
    <source>
        <dbReference type="SAM" id="SignalP"/>
    </source>
</evidence>
<evidence type="ECO:0000313" key="5">
    <source>
        <dbReference type="Proteomes" id="UP000662939"/>
    </source>
</evidence>
<dbReference type="AlphaFoldDB" id="A0A895XTA3"/>
<dbReference type="InterPro" id="IPR000383">
    <property type="entry name" value="Xaa-Pro-like_dom"/>
</dbReference>
<feature type="domain" description="Xaa-Pro dipeptidyl-peptidase C-terminal" evidence="3">
    <location>
        <begin position="357"/>
        <end position="570"/>
    </location>
</feature>
<dbReference type="SUPFAM" id="SSF49785">
    <property type="entry name" value="Galactose-binding domain-like"/>
    <property type="match status" value="1"/>
</dbReference>
<dbReference type="EMBL" id="CP070496">
    <property type="protein sequence ID" value="QSB04868.1"/>
    <property type="molecule type" value="Genomic_DNA"/>
</dbReference>
<dbReference type="Pfam" id="PF02129">
    <property type="entry name" value="Peptidase_S15"/>
    <property type="match status" value="1"/>
</dbReference>
<name>A0A895XTA3_9ACTN</name>
<dbReference type="Gene3D" id="3.40.50.1820">
    <property type="entry name" value="alpha/beta hydrolase"/>
    <property type="match status" value="2"/>
</dbReference>
<keyword evidence="2" id="KW-0732">Signal</keyword>
<evidence type="ECO:0000259" key="3">
    <source>
        <dbReference type="SMART" id="SM00939"/>
    </source>
</evidence>
<dbReference type="InterPro" id="IPR029058">
    <property type="entry name" value="AB_hydrolase_fold"/>
</dbReference>
<reference evidence="4" key="1">
    <citation type="submission" date="2021-02" db="EMBL/GenBank/DDBJ databases">
        <title>Natronoglycomyces albus gen. nov., sp. nov, a haloalkaliphilic actinobacterium from a soda solonchak soil.</title>
        <authorList>
            <person name="Sorokin D.Y."/>
            <person name="Khijniak T.V."/>
            <person name="Zakharycheva A.P."/>
            <person name="Boueva O.V."/>
            <person name="Ariskina E.V."/>
            <person name="Hahnke R.L."/>
            <person name="Bunk B."/>
            <person name="Sproer C."/>
            <person name="Schumann P."/>
            <person name="Evtushenko L.I."/>
            <person name="Kublanov I.V."/>
        </authorList>
    </citation>
    <scope>NUCLEOTIDE SEQUENCE</scope>
    <source>
        <strain evidence="4">DSM 106290</strain>
    </source>
</reference>
<dbReference type="Pfam" id="PF08530">
    <property type="entry name" value="PepX_C"/>
    <property type="match status" value="1"/>
</dbReference>
<keyword evidence="5" id="KW-1185">Reference proteome</keyword>
<dbReference type="InterPro" id="IPR008979">
    <property type="entry name" value="Galactose-bd-like_sf"/>
</dbReference>
<dbReference type="KEGG" id="nav:JQS30_14035"/>
<gene>
    <name evidence="4" type="ORF">JQS30_14035</name>
</gene>
<dbReference type="RefSeq" id="WP_213170867.1">
    <property type="nucleotide sequence ID" value="NZ_CP070496.1"/>
</dbReference>
<feature type="chain" id="PRO_5039501459" description="Xaa-Pro dipeptidyl-peptidase C-terminal domain-containing protein" evidence="2">
    <location>
        <begin position="30"/>
        <end position="577"/>
    </location>
</feature>
<organism evidence="4 5">
    <name type="scientific">Natronoglycomyces albus</name>
    <dbReference type="NCBI Taxonomy" id="2811108"/>
    <lineage>
        <taxon>Bacteria</taxon>
        <taxon>Bacillati</taxon>
        <taxon>Actinomycetota</taxon>
        <taxon>Actinomycetes</taxon>
        <taxon>Glycomycetales</taxon>
        <taxon>Glycomycetaceae</taxon>
        <taxon>Natronoglycomyces</taxon>
    </lineage>
</organism>
<dbReference type="Gene3D" id="2.60.120.260">
    <property type="entry name" value="Galactose-binding domain-like"/>
    <property type="match status" value="1"/>
</dbReference>
<dbReference type="Proteomes" id="UP000662939">
    <property type="component" value="Chromosome"/>
</dbReference>
<feature type="signal peptide" evidence="2">
    <location>
        <begin position="1"/>
        <end position="29"/>
    </location>
</feature>
<accession>A0A895XTA3</accession>
<dbReference type="SMART" id="SM00939">
    <property type="entry name" value="PepX_C"/>
    <property type="match status" value="1"/>
</dbReference>
<evidence type="ECO:0000313" key="4">
    <source>
        <dbReference type="EMBL" id="QSB04868.1"/>
    </source>
</evidence>
<keyword evidence="1" id="KW-0378">Hydrolase</keyword>
<dbReference type="GO" id="GO:0008239">
    <property type="term" value="F:dipeptidyl-peptidase activity"/>
    <property type="evidence" value="ECO:0007669"/>
    <property type="project" value="InterPro"/>
</dbReference>
<dbReference type="InterPro" id="IPR013736">
    <property type="entry name" value="Xaa-Pro_dipept_C"/>
</dbReference>